<proteinExistence type="predicted"/>
<accession>A0A917VHE8</accession>
<gene>
    <name evidence="1" type="ORF">GCM10010094_43360</name>
</gene>
<evidence type="ECO:0000313" key="2">
    <source>
        <dbReference type="Proteomes" id="UP000637788"/>
    </source>
</evidence>
<evidence type="ECO:0000313" key="1">
    <source>
        <dbReference type="EMBL" id="GGK77463.1"/>
    </source>
</evidence>
<reference evidence="1" key="2">
    <citation type="submission" date="2020-09" db="EMBL/GenBank/DDBJ databases">
        <authorList>
            <person name="Sun Q."/>
            <person name="Ohkuma M."/>
        </authorList>
    </citation>
    <scope>NUCLEOTIDE SEQUENCE</scope>
    <source>
        <strain evidence="1">JCM 3035</strain>
    </source>
</reference>
<organism evidence="1 2">
    <name type="scientific">Streptomyces flaveus</name>
    <dbReference type="NCBI Taxonomy" id="66370"/>
    <lineage>
        <taxon>Bacteria</taxon>
        <taxon>Bacillati</taxon>
        <taxon>Actinomycetota</taxon>
        <taxon>Actinomycetes</taxon>
        <taxon>Kitasatosporales</taxon>
        <taxon>Streptomycetaceae</taxon>
        <taxon>Streptomyces</taxon>
        <taxon>Streptomyces aurantiacus group</taxon>
    </lineage>
</organism>
<dbReference type="AlphaFoldDB" id="A0A917VHE8"/>
<keyword evidence="2" id="KW-1185">Reference proteome</keyword>
<protein>
    <submittedName>
        <fullName evidence="1">Uncharacterized protein</fullName>
    </submittedName>
</protein>
<reference evidence="1" key="1">
    <citation type="journal article" date="2014" name="Int. J. Syst. Evol. Microbiol.">
        <title>Complete genome sequence of Corynebacterium casei LMG S-19264T (=DSM 44701T), isolated from a smear-ripened cheese.</title>
        <authorList>
            <consortium name="US DOE Joint Genome Institute (JGI-PGF)"/>
            <person name="Walter F."/>
            <person name="Albersmeier A."/>
            <person name="Kalinowski J."/>
            <person name="Ruckert C."/>
        </authorList>
    </citation>
    <scope>NUCLEOTIDE SEQUENCE</scope>
    <source>
        <strain evidence="1">JCM 3035</strain>
    </source>
</reference>
<dbReference type="Proteomes" id="UP000637788">
    <property type="component" value="Unassembled WGS sequence"/>
</dbReference>
<comment type="caution">
    <text evidence="1">The sequence shown here is derived from an EMBL/GenBank/DDBJ whole genome shotgun (WGS) entry which is preliminary data.</text>
</comment>
<name>A0A917VHE8_9ACTN</name>
<dbReference type="EMBL" id="BMPQ01000010">
    <property type="protein sequence ID" value="GGK77463.1"/>
    <property type="molecule type" value="Genomic_DNA"/>
</dbReference>
<sequence length="45" mass="5256">MRRIGMDSATFSIEYFYDPRTRQISLLNGVAQAFPPGYRIKAFNR</sequence>